<dbReference type="PROSITE" id="PS51257">
    <property type="entry name" value="PROKAR_LIPOPROTEIN"/>
    <property type="match status" value="1"/>
</dbReference>
<evidence type="ECO:0000313" key="1">
    <source>
        <dbReference type="EMBL" id="KKL73583.1"/>
    </source>
</evidence>
<dbReference type="AlphaFoldDB" id="A0A0F9EHK0"/>
<evidence type="ECO:0008006" key="2">
    <source>
        <dbReference type="Google" id="ProtNLM"/>
    </source>
</evidence>
<accession>A0A0F9EHK0</accession>
<organism evidence="1">
    <name type="scientific">marine sediment metagenome</name>
    <dbReference type="NCBI Taxonomy" id="412755"/>
    <lineage>
        <taxon>unclassified sequences</taxon>
        <taxon>metagenomes</taxon>
        <taxon>ecological metagenomes</taxon>
    </lineage>
</organism>
<proteinExistence type="predicted"/>
<comment type="caution">
    <text evidence="1">The sequence shown here is derived from an EMBL/GenBank/DDBJ whole genome shotgun (WGS) entry which is preliminary data.</text>
</comment>
<protein>
    <recommendedName>
        <fullName evidence="2">Lipoprotein</fullName>
    </recommendedName>
</protein>
<reference evidence="1" key="1">
    <citation type="journal article" date="2015" name="Nature">
        <title>Complex archaea that bridge the gap between prokaryotes and eukaryotes.</title>
        <authorList>
            <person name="Spang A."/>
            <person name="Saw J.H."/>
            <person name="Jorgensen S.L."/>
            <person name="Zaremba-Niedzwiedzka K."/>
            <person name="Martijn J."/>
            <person name="Lind A.E."/>
            <person name="van Eijk R."/>
            <person name="Schleper C."/>
            <person name="Guy L."/>
            <person name="Ettema T.J."/>
        </authorList>
    </citation>
    <scope>NUCLEOTIDE SEQUENCE</scope>
</reference>
<dbReference type="EMBL" id="LAZR01024915">
    <property type="protein sequence ID" value="KKL73583.1"/>
    <property type="molecule type" value="Genomic_DNA"/>
</dbReference>
<gene>
    <name evidence="1" type="ORF">LCGC14_2073440</name>
</gene>
<sequence>MRRALLLLTGVLLAACASGPEVNAPGAPTVRHFASTESFGNGARWHLFLFDPATARSLDDRLALARAAVDQDPACRWVEAPLAEVKRQTLSQGSRYGDTTLAAPLRCT</sequence>
<name>A0A0F9EHK0_9ZZZZ</name>